<feature type="region of interest" description="Disordered" evidence="1">
    <location>
        <begin position="559"/>
        <end position="595"/>
    </location>
</feature>
<feature type="compositionally biased region" description="Low complexity" evidence="1">
    <location>
        <begin position="584"/>
        <end position="593"/>
    </location>
</feature>
<sequence>MPLDPQIHAARMARKKASRQEKNFREQNDFHNQNAVAGPSRLSMPTSSNSQTLSQIINSETLTHYFPKSPRGGVPMAPPRYAVERIDGAPFSNHEELTPYPAVMHSPRGRRLRTSGPPTHPETLPLENLSNQLRQESPRLQNRMTRPHDQLSPHTPTSRDHRGKRTRLPQPASPAQSEGSVEADIQFHPRQLFPGSPGSPVAGPSADVFGYMSMSVDECPPQTPTQSPPSPTPLDTPPPSPTPHNIPPTRNPTPVTPRTRRQLNRAVLGSPGRRNQARGTSGKQPHPVHPEFLWCTKKRHWLHETQFSMGFLACNDCTIARHEKAAQDRANVALAAAQQQLDAQMNEVDQPPGPIIDEQPVDPQNPLAEPALSAEDRILMKKVRDKIMEIELESCSACNERWFDMKIVNQKCEKCRKTKDQTKYQTSNMMNPGPVPGPDVLPPLTQIEEMIISPVHALVSLYQIRGGQFKYSGHCCNFARDNAIMHKKVPLLPEECDVIVMRRKGVDPATNEDVHQDFTVRRNVIQKWLEYLELNHPTFQSRVVTVDWARLDRLPENASVRDQLRTVESQEMPETGPDEGPPEGGENPQEQDPLFTRGFVPNVTAAQTEIEQLHAAAFHNDTPVVLTMPAVHGTPINKHSGHSIAINAFPSLFPTGAADFAAIREIPVTMTEWAAHLMRFKDGRFARHPRFRYWALNTVMRHEAKKASRWFTTTHKNDRDLSVEEIQEMLAENDAKGLC</sequence>
<protein>
    <recommendedName>
        <fullName evidence="2">DUF6570 domain-containing protein</fullName>
    </recommendedName>
</protein>
<dbReference type="AlphaFoldDB" id="A0AAD7CQT8"/>
<dbReference type="EMBL" id="JARKIE010000278">
    <property type="protein sequence ID" value="KAJ7658524.1"/>
    <property type="molecule type" value="Genomic_DNA"/>
</dbReference>
<reference evidence="3" key="1">
    <citation type="submission" date="2023-03" db="EMBL/GenBank/DDBJ databases">
        <title>Massive genome expansion in bonnet fungi (Mycena s.s.) driven by repeated elements and novel gene families across ecological guilds.</title>
        <authorList>
            <consortium name="Lawrence Berkeley National Laboratory"/>
            <person name="Harder C.B."/>
            <person name="Miyauchi S."/>
            <person name="Viragh M."/>
            <person name="Kuo A."/>
            <person name="Thoen E."/>
            <person name="Andreopoulos B."/>
            <person name="Lu D."/>
            <person name="Skrede I."/>
            <person name="Drula E."/>
            <person name="Henrissat B."/>
            <person name="Morin E."/>
            <person name="Kohler A."/>
            <person name="Barry K."/>
            <person name="LaButti K."/>
            <person name="Morin E."/>
            <person name="Salamov A."/>
            <person name="Lipzen A."/>
            <person name="Mereny Z."/>
            <person name="Hegedus B."/>
            <person name="Baldrian P."/>
            <person name="Stursova M."/>
            <person name="Weitz H."/>
            <person name="Taylor A."/>
            <person name="Grigoriev I.V."/>
            <person name="Nagy L.G."/>
            <person name="Martin F."/>
            <person name="Kauserud H."/>
        </authorList>
    </citation>
    <scope>NUCLEOTIDE SEQUENCE</scope>
    <source>
        <strain evidence="3">CBHHK067</strain>
    </source>
</reference>
<organism evidence="3 4">
    <name type="scientific">Mycena rosella</name>
    <name type="common">Pink bonnet</name>
    <name type="synonym">Agaricus rosellus</name>
    <dbReference type="NCBI Taxonomy" id="1033263"/>
    <lineage>
        <taxon>Eukaryota</taxon>
        <taxon>Fungi</taxon>
        <taxon>Dikarya</taxon>
        <taxon>Basidiomycota</taxon>
        <taxon>Agaricomycotina</taxon>
        <taxon>Agaricomycetes</taxon>
        <taxon>Agaricomycetidae</taxon>
        <taxon>Agaricales</taxon>
        <taxon>Marasmiineae</taxon>
        <taxon>Mycenaceae</taxon>
        <taxon>Mycena</taxon>
    </lineage>
</organism>
<accession>A0AAD7CQT8</accession>
<dbReference type="Pfam" id="PF20209">
    <property type="entry name" value="DUF6570"/>
    <property type="match status" value="1"/>
</dbReference>
<name>A0AAD7CQT8_MYCRO</name>
<feature type="compositionally biased region" description="Low complexity" evidence="1">
    <location>
        <begin position="194"/>
        <end position="206"/>
    </location>
</feature>
<feature type="region of interest" description="Disordered" evidence="1">
    <location>
        <begin position="189"/>
        <end position="208"/>
    </location>
</feature>
<dbReference type="InterPro" id="IPR046700">
    <property type="entry name" value="DUF6570"/>
</dbReference>
<evidence type="ECO:0000313" key="3">
    <source>
        <dbReference type="EMBL" id="KAJ7658524.1"/>
    </source>
</evidence>
<feature type="compositionally biased region" description="Polar residues" evidence="1">
    <location>
        <begin position="43"/>
        <end position="52"/>
    </location>
</feature>
<evidence type="ECO:0000256" key="1">
    <source>
        <dbReference type="SAM" id="MobiDB-lite"/>
    </source>
</evidence>
<evidence type="ECO:0000259" key="2">
    <source>
        <dbReference type="Pfam" id="PF20209"/>
    </source>
</evidence>
<feature type="compositionally biased region" description="Pro residues" evidence="1">
    <location>
        <begin position="221"/>
        <end position="255"/>
    </location>
</feature>
<feature type="compositionally biased region" description="Polar residues" evidence="1">
    <location>
        <begin position="128"/>
        <end position="144"/>
    </location>
</feature>
<evidence type="ECO:0000313" key="4">
    <source>
        <dbReference type="Proteomes" id="UP001221757"/>
    </source>
</evidence>
<comment type="caution">
    <text evidence="3">The sequence shown here is derived from an EMBL/GenBank/DDBJ whole genome shotgun (WGS) entry which is preliminary data.</text>
</comment>
<feature type="domain" description="DUF6570" evidence="2">
    <location>
        <begin position="421"/>
        <end position="551"/>
    </location>
</feature>
<proteinExistence type="predicted"/>
<dbReference type="Proteomes" id="UP001221757">
    <property type="component" value="Unassembled WGS sequence"/>
</dbReference>
<gene>
    <name evidence="3" type="ORF">B0H17DRAFT_1145551</name>
</gene>
<feature type="region of interest" description="Disordered" evidence="1">
    <location>
        <begin position="1"/>
        <end position="52"/>
    </location>
</feature>
<feature type="compositionally biased region" description="Basic and acidic residues" evidence="1">
    <location>
        <begin position="18"/>
        <end position="29"/>
    </location>
</feature>
<feature type="region of interest" description="Disordered" evidence="1">
    <location>
        <begin position="92"/>
        <end position="181"/>
    </location>
</feature>
<feature type="region of interest" description="Disordered" evidence="1">
    <location>
        <begin position="214"/>
        <end position="289"/>
    </location>
</feature>
<keyword evidence="4" id="KW-1185">Reference proteome</keyword>